<dbReference type="SUPFAM" id="SSF52151">
    <property type="entry name" value="FabD/lysophospholipase-like"/>
    <property type="match status" value="1"/>
</dbReference>
<evidence type="ECO:0000313" key="1">
    <source>
        <dbReference type="EMBL" id="KAH7140511.1"/>
    </source>
</evidence>
<name>A0A9P9ENZ7_9HYPO</name>
<dbReference type="EMBL" id="JAGMUU010000013">
    <property type="protein sequence ID" value="KAH7140511.1"/>
    <property type="molecule type" value="Genomic_DNA"/>
</dbReference>
<dbReference type="Gene3D" id="3.40.1090.10">
    <property type="entry name" value="Cytosolic phospholipase A2 catalytic domain"/>
    <property type="match status" value="1"/>
</dbReference>
<dbReference type="AlphaFoldDB" id="A0A9P9ENZ7"/>
<gene>
    <name evidence="1" type="ORF">B0J13DRAFT_558039</name>
</gene>
<reference evidence="1" key="1">
    <citation type="journal article" date="2021" name="Nat. Commun.">
        <title>Genetic determinants of endophytism in the Arabidopsis root mycobiome.</title>
        <authorList>
            <person name="Mesny F."/>
            <person name="Miyauchi S."/>
            <person name="Thiergart T."/>
            <person name="Pickel B."/>
            <person name="Atanasova L."/>
            <person name="Karlsson M."/>
            <person name="Huettel B."/>
            <person name="Barry K.W."/>
            <person name="Haridas S."/>
            <person name="Chen C."/>
            <person name="Bauer D."/>
            <person name="Andreopoulos W."/>
            <person name="Pangilinan J."/>
            <person name="LaButti K."/>
            <person name="Riley R."/>
            <person name="Lipzen A."/>
            <person name="Clum A."/>
            <person name="Drula E."/>
            <person name="Henrissat B."/>
            <person name="Kohler A."/>
            <person name="Grigoriev I.V."/>
            <person name="Martin F.M."/>
            <person name="Hacquard S."/>
        </authorList>
    </citation>
    <scope>NUCLEOTIDE SEQUENCE</scope>
    <source>
        <strain evidence="1">MPI-CAGE-AT-0021</strain>
    </source>
</reference>
<protein>
    <recommendedName>
        <fullName evidence="3">PNPLA domain-containing protein</fullName>
    </recommendedName>
</protein>
<dbReference type="Proteomes" id="UP000717696">
    <property type="component" value="Unassembled WGS sequence"/>
</dbReference>
<keyword evidence="2" id="KW-1185">Reference proteome</keyword>
<comment type="caution">
    <text evidence="1">The sequence shown here is derived from an EMBL/GenBank/DDBJ whole genome shotgun (WGS) entry which is preliminary data.</text>
</comment>
<dbReference type="OrthoDB" id="1658288at2759"/>
<sequence length="64" mass="6700">MAVQDHHFWVLSLDGGGVRALSSLIILNRLMREVGKEPAAVFTAAVGTSGGGYVWLGDNNSAEG</sequence>
<organism evidence="1 2">
    <name type="scientific">Dactylonectria estremocensis</name>
    <dbReference type="NCBI Taxonomy" id="1079267"/>
    <lineage>
        <taxon>Eukaryota</taxon>
        <taxon>Fungi</taxon>
        <taxon>Dikarya</taxon>
        <taxon>Ascomycota</taxon>
        <taxon>Pezizomycotina</taxon>
        <taxon>Sordariomycetes</taxon>
        <taxon>Hypocreomycetidae</taxon>
        <taxon>Hypocreales</taxon>
        <taxon>Nectriaceae</taxon>
        <taxon>Dactylonectria</taxon>
    </lineage>
</organism>
<evidence type="ECO:0000313" key="2">
    <source>
        <dbReference type="Proteomes" id="UP000717696"/>
    </source>
</evidence>
<proteinExistence type="predicted"/>
<evidence type="ECO:0008006" key="3">
    <source>
        <dbReference type="Google" id="ProtNLM"/>
    </source>
</evidence>
<accession>A0A9P9ENZ7</accession>
<dbReference type="InterPro" id="IPR016035">
    <property type="entry name" value="Acyl_Trfase/lysoPLipase"/>
</dbReference>